<dbReference type="EMBL" id="JANPWB010000004">
    <property type="protein sequence ID" value="KAJ1192488.1"/>
    <property type="molecule type" value="Genomic_DNA"/>
</dbReference>
<organism evidence="2 3">
    <name type="scientific">Pleurodeles waltl</name>
    <name type="common">Iberian ribbed newt</name>
    <dbReference type="NCBI Taxonomy" id="8319"/>
    <lineage>
        <taxon>Eukaryota</taxon>
        <taxon>Metazoa</taxon>
        <taxon>Chordata</taxon>
        <taxon>Craniata</taxon>
        <taxon>Vertebrata</taxon>
        <taxon>Euteleostomi</taxon>
        <taxon>Amphibia</taxon>
        <taxon>Batrachia</taxon>
        <taxon>Caudata</taxon>
        <taxon>Salamandroidea</taxon>
        <taxon>Salamandridae</taxon>
        <taxon>Pleurodelinae</taxon>
        <taxon>Pleurodeles</taxon>
    </lineage>
</organism>
<evidence type="ECO:0000313" key="3">
    <source>
        <dbReference type="Proteomes" id="UP001066276"/>
    </source>
</evidence>
<dbReference type="AlphaFoldDB" id="A0AAV7UX00"/>
<comment type="caution">
    <text evidence="2">The sequence shown here is derived from an EMBL/GenBank/DDBJ whole genome shotgun (WGS) entry which is preliminary data.</text>
</comment>
<feature type="compositionally biased region" description="Basic and acidic residues" evidence="1">
    <location>
        <begin position="59"/>
        <end position="80"/>
    </location>
</feature>
<proteinExistence type="predicted"/>
<accession>A0AAV7UX00</accession>
<feature type="compositionally biased region" description="Basic residues" evidence="1">
    <location>
        <begin position="46"/>
        <end position="58"/>
    </location>
</feature>
<evidence type="ECO:0000256" key="1">
    <source>
        <dbReference type="SAM" id="MobiDB-lite"/>
    </source>
</evidence>
<feature type="region of interest" description="Disordered" evidence="1">
    <location>
        <begin position="171"/>
        <end position="218"/>
    </location>
</feature>
<protein>
    <submittedName>
        <fullName evidence="2">Uncharacterized protein</fullName>
    </submittedName>
</protein>
<evidence type="ECO:0000313" key="2">
    <source>
        <dbReference type="EMBL" id="KAJ1192488.1"/>
    </source>
</evidence>
<dbReference type="Proteomes" id="UP001066276">
    <property type="component" value="Chromosome 2_2"/>
</dbReference>
<sequence length="281" mass="30921">MGRTGSVRTHSLLVLPLPLLARKRSANAPIRAAFGWNRGKKDAQIARHRAVTGRRRSWKQKEEWERRIRKTGSDQGEHRPNRGRINHRGPRDMRSRQGREKYRIQDIGGPSRGRKEQTPGGSGALQPAKLLEKRGISRGSVSDGPDGVGPHTFPTCAAATAVGLEEVGQCTNPSSLRVESREEGRSNSPASGCKREEAIVETEGGAENDKFGKPGVTRENIVPIGDEETTEDPETYVPDCLELVVSAQDVHYGKAGSTDAFLIRFNLRANYDLVHLNVEAF</sequence>
<keyword evidence="3" id="KW-1185">Reference proteome</keyword>
<gene>
    <name evidence="2" type="ORF">NDU88_001795</name>
</gene>
<feature type="compositionally biased region" description="Basic and acidic residues" evidence="1">
    <location>
        <begin position="89"/>
        <end position="104"/>
    </location>
</feature>
<feature type="region of interest" description="Disordered" evidence="1">
    <location>
        <begin position="45"/>
        <end position="128"/>
    </location>
</feature>
<name>A0AAV7UX00_PLEWA</name>
<reference evidence="2" key="1">
    <citation type="journal article" date="2022" name="bioRxiv">
        <title>Sequencing and chromosome-scale assembly of the giantPleurodeles waltlgenome.</title>
        <authorList>
            <person name="Brown T."/>
            <person name="Elewa A."/>
            <person name="Iarovenko S."/>
            <person name="Subramanian E."/>
            <person name="Araus A.J."/>
            <person name="Petzold A."/>
            <person name="Susuki M."/>
            <person name="Suzuki K.-i.T."/>
            <person name="Hayashi T."/>
            <person name="Toyoda A."/>
            <person name="Oliveira C."/>
            <person name="Osipova E."/>
            <person name="Leigh N.D."/>
            <person name="Simon A."/>
            <person name="Yun M.H."/>
        </authorList>
    </citation>
    <scope>NUCLEOTIDE SEQUENCE</scope>
    <source>
        <strain evidence="2">20211129_DDA</strain>
        <tissue evidence="2">Liver</tissue>
    </source>
</reference>